<proteinExistence type="predicted"/>
<dbReference type="Pfam" id="PF13403">
    <property type="entry name" value="Hint_2"/>
    <property type="match status" value="1"/>
</dbReference>
<dbReference type="EMBL" id="QAYC01000014">
    <property type="protein sequence ID" value="PTW45252.1"/>
    <property type="molecule type" value="Genomic_DNA"/>
</dbReference>
<dbReference type="InterPro" id="IPR028992">
    <property type="entry name" value="Hedgehog/Intein_dom"/>
</dbReference>
<dbReference type="OrthoDB" id="6305173at2"/>
<protein>
    <submittedName>
        <fullName evidence="2">Hint domain-containing protein</fullName>
    </submittedName>
</protein>
<name>A0A8E2VJ66_9RHOB</name>
<comment type="caution">
    <text evidence="2">The sequence shown here is derived from an EMBL/GenBank/DDBJ whole genome shotgun (WGS) entry which is preliminary data.</text>
</comment>
<dbReference type="RefSeq" id="WP_108028219.1">
    <property type="nucleotide sequence ID" value="NZ_QAYC01000014.1"/>
</dbReference>
<reference evidence="2 3" key="1">
    <citation type="submission" date="2018-04" db="EMBL/GenBank/DDBJ databases">
        <title>Genomic Encyclopedia of Archaeal and Bacterial Type Strains, Phase II (KMG-II): from individual species to whole genera.</title>
        <authorList>
            <person name="Goeker M."/>
        </authorList>
    </citation>
    <scope>NUCLEOTIDE SEQUENCE [LARGE SCALE GENOMIC DNA]</scope>
    <source>
        <strain evidence="2 3">DSM 19783</strain>
    </source>
</reference>
<evidence type="ECO:0000259" key="1">
    <source>
        <dbReference type="Pfam" id="PF13403"/>
    </source>
</evidence>
<evidence type="ECO:0000313" key="3">
    <source>
        <dbReference type="Proteomes" id="UP000244037"/>
    </source>
</evidence>
<sequence>MRIRFPARDTEFAISSGANVGSNAGGAGTSTFDGPPGAAHGLVVTARPGDPDPGLFEPGDLYDLAWQGAGAGRLREAVVIRSDESADGAGHVVVFEGTDRDGAPVQVVWTPGVDLAAWYHAHAEGGRAPAFFVCDARPGGDPGQPGLCFAGETPIATPRGPVRAASLVPGMTVETVDHGPQMLLWVGQRVVPGSGRSAPVEIPPGAFGNARPLLLAQQARVLYRAPRVQTLFGVPEVLVPARVLAALGVGGAALREAPVMMRYVHLLFARHELVRAGDVVCDSLFLGDLFRHRSARPVPSGPFGREGPGFLPDLDLDSGEAAHLQPVRPVLRGCEARALFEPGPGFGAAAIA</sequence>
<evidence type="ECO:0000313" key="2">
    <source>
        <dbReference type="EMBL" id="PTW45252.1"/>
    </source>
</evidence>
<dbReference type="Proteomes" id="UP000244037">
    <property type="component" value="Unassembled WGS sequence"/>
</dbReference>
<keyword evidence="3" id="KW-1185">Reference proteome</keyword>
<feature type="domain" description="Hedgehog/Intein (Hint)" evidence="1">
    <location>
        <begin position="148"/>
        <end position="287"/>
    </location>
</feature>
<accession>A0A8E2VJ66</accession>
<gene>
    <name evidence="2" type="ORF">C8N38_11466</name>
</gene>
<organism evidence="2 3">
    <name type="scientific">Rhodovulum kholense</name>
    <dbReference type="NCBI Taxonomy" id="453584"/>
    <lineage>
        <taxon>Bacteria</taxon>
        <taxon>Pseudomonadati</taxon>
        <taxon>Pseudomonadota</taxon>
        <taxon>Alphaproteobacteria</taxon>
        <taxon>Rhodobacterales</taxon>
        <taxon>Paracoccaceae</taxon>
        <taxon>Rhodovulum</taxon>
    </lineage>
</organism>
<dbReference type="AlphaFoldDB" id="A0A8E2VJ66"/>